<protein>
    <recommendedName>
        <fullName evidence="3">histidine kinase</fullName>
        <ecNumber evidence="3">2.7.13.3</ecNumber>
    </recommendedName>
</protein>
<name>A0ABV8D9D4_9BURK</name>
<dbReference type="PROSITE" id="PS50885">
    <property type="entry name" value="HAMP"/>
    <property type="match status" value="1"/>
</dbReference>
<dbReference type="InterPro" id="IPR004358">
    <property type="entry name" value="Sig_transdc_His_kin-like_C"/>
</dbReference>
<dbReference type="InterPro" id="IPR050428">
    <property type="entry name" value="TCS_sensor_his_kinase"/>
</dbReference>
<dbReference type="SMART" id="SM00304">
    <property type="entry name" value="HAMP"/>
    <property type="match status" value="1"/>
</dbReference>
<evidence type="ECO:0000256" key="6">
    <source>
        <dbReference type="ARBA" id="ARBA00022692"/>
    </source>
</evidence>
<dbReference type="Pfam" id="PF00672">
    <property type="entry name" value="HAMP"/>
    <property type="match status" value="1"/>
</dbReference>
<dbReference type="GO" id="GO:0016301">
    <property type="term" value="F:kinase activity"/>
    <property type="evidence" value="ECO:0007669"/>
    <property type="project" value="UniProtKB-KW"/>
</dbReference>
<sequence length="471" mass="50980">MKWPVLAHGAWNRWWGPSLTRRTLLALLAAMGLVWLVLLAQMAYTHYETMSTNPGVRQLAQGLAVPLASMPDPVEARALVRGMAQTFNAMRLDVELLQGEKVLLQLQDTRGQLFHSSAADLPAVALAGPSGHAKMVIAGRPHWAAWETSGAWRVLVAEPLLSDARLLSFMGEDLAASVLLALPLVGLPLWLAVRTGLRPLARLGAQIAARSAHDLRPLQDLPPERELRGLAQAFDHLLTRLRAHLAREKALVHDAAHELRTPMAVIATQAHVLLQAPEGPARARASEALMHAVERAAHLSEQLLTLAALEEAPTPNAERQDLMALLQDCLAQRMRWADEMGVELSLEGPDTWVLAFDRQLLWSALGNVLDNALKHGCGPGAGRTVQLRVGEKAGDVMVWIADDGPGIEAGEQARVFERFWRSPRARSSGSGLGLTIAQQAMGHLGGRVSVGGGLQGRGVGFTLRWPARASE</sequence>
<dbReference type="CDD" id="cd00082">
    <property type="entry name" value="HisKA"/>
    <property type="match status" value="1"/>
</dbReference>
<dbReference type="SMART" id="SM00387">
    <property type="entry name" value="HATPase_c"/>
    <property type="match status" value="1"/>
</dbReference>
<dbReference type="EMBL" id="JBHSAJ010000029">
    <property type="protein sequence ID" value="MFC3935160.1"/>
    <property type="molecule type" value="Genomic_DNA"/>
</dbReference>
<evidence type="ECO:0000256" key="4">
    <source>
        <dbReference type="ARBA" id="ARBA00022553"/>
    </source>
</evidence>
<dbReference type="SUPFAM" id="SSF55874">
    <property type="entry name" value="ATPase domain of HSP90 chaperone/DNA topoisomerase II/histidine kinase"/>
    <property type="match status" value="1"/>
</dbReference>
<dbReference type="Proteomes" id="UP001595693">
    <property type="component" value="Unassembled WGS sequence"/>
</dbReference>
<evidence type="ECO:0000256" key="8">
    <source>
        <dbReference type="ARBA" id="ARBA00022989"/>
    </source>
</evidence>
<keyword evidence="8 11" id="KW-1133">Transmembrane helix</keyword>
<feature type="domain" description="Histidine kinase" evidence="12">
    <location>
        <begin position="254"/>
        <end position="469"/>
    </location>
</feature>
<evidence type="ECO:0000256" key="11">
    <source>
        <dbReference type="SAM" id="Phobius"/>
    </source>
</evidence>
<keyword evidence="4" id="KW-0597">Phosphoprotein</keyword>
<dbReference type="Pfam" id="PF00512">
    <property type="entry name" value="HisKA"/>
    <property type="match status" value="1"/>
</dbReference>
<proteinExistence type="predicted"/>
<dbReference type="InterPro" id="IPR036890">
    <property type="entry name" value="HATPase_C_sf"/>
</dbReference>
<keyword evidence="7 14" id="KW-0418">Kinase</keyword>
<evidence type="ECO:0000256" key="2">
    <source>
        <dbReference type="ARBA" id="ARBA00004141"/>
    </source>
</evidence>
<keyword evidence="15" id="KW-1185">Reference proteome</keyword>
<dbReference type="InterPro" id="IPR003660">
    <property type="entry name" value="HAMP_dom"/>
</dbReference>
<organism evidence="14 15">
    <name type="scientific">Acidovorax facilis</name>
    <dbReference type="NCBI Taxonomy" id="12917"/>
    <lineage>
        <taxon>Bacteria</taxon>
        <taxon>Pseudomonadati</taxon>
        <taxon>Pseudomonadota</taxon>
        <taxon>Betaproteobacteria</taxon>
        <taxon>Burkholderiales</taxon>
        <taxon>Comamonadaceae</taxon>
        <taxon>Acidovorax</taxon>
    </lineage>
</organism>
<dbReference type="Gene3D" id="3.30.565.10">
    <property type="entry name" value="Histidine kinase-like ATPase, C-terminal domain"/>
    <property type="match status" value="1"/>
</dbReference>
<dbReference type="PRINTS" id="PR00344">
    <property type="entry name" value="BCTRLSENSOR"/>
</dbReference>
<dbReference type="SMART" id="SM00388">
    <property type="entry name" value="HisKA"/>
    <property type="match status" value="1"/>
</dbReference>
<accession>A0ABV8D9D4</accession>
<dbReference type="RefSeq" id="WP_055394597.1">
    <property type="nucleotide sequence ID" value="NZ_JAMXAX010000178.1"/>
</dbReference>
<dbReference type="InterPro" id="IPR005467">
    <property type="entry name" value="His_kinase_dom"/>
</dbReference>
<evidence type="ECO:0000256" key="5">
    <source>
        <dbReference type="ARBA" id="ARBA00022679"/>
    </source>
</evidence>
<evidence type="ECO:0000256" key="3">
    <source>
        <dbReference type="ARBA" id="ARBA00012438"/>
    </source>
</evidence>
<keyword evidence="10 11" id="KW-0472">Membrane</keyword>
<evidence type="ECO:0000313" key="15">
    <source>
        <dbReference type="Proteomes" id="UP001595693"/>
    </source>
</evidence>
<keyword evidence="5" id="KW-0808">Transferase</keyword>
<comment type="caution">
    <text evidence="14">The sequence shown here is derived from an EMBL/GenBank/DDBJ whole genome shotgun (WGS) entry which is preliminary data.</text>
</comment>
<dbReference type="SUPFAM" id="SSF47384">
    <property type="entry name" value="Homodimeric domain of signal transducing histidine kinase"/>
    <property type="match status" value="1"/>
</dbReference>
<evidence type="ECO:0000256" key="7">
    <source>
        <dbReference type="ARBA" id="ARBA00022777"/>
    </source>
</evidence>
<dbReference type="InterPro" id="IPR003661">
    <property type="entry name" value="HisK_dim/P_dom"/>
</dbReference>
<dbReference type="CDD" id="cd00075">
    <property type="entry name" value="HATPase"/>
    <property type="match status" value="1"/>
</dbReference>
<dbReference type="Gene3D" id="1.10.287.130">
    <property type="match status" value="1"/>
</dbReference>
<keyword evidence="9" id="KW-0902">Two-component regulatory system</keyword>
<evidence type="ECO:0000256" key="1">
    <source>
        <dbReference type="ARBA" id="ARBA00000085"/>
    </source>
</evidence>
<comment type="subcellular location">
    <subcellularLocation>
        <location evidence="2">Membrane</location>
        <topology evidence="2">Multi-pass membrane protein</topology>
    </subcellularLocation>
</comment>
<dbReference type="Pfam" id="PF02518">
    <property type="entry name" value="HATPase_c"/>
    <property type="match status" value="1"/>
</dbReference>
<dbReference type="InterPro" id="IPR036097">
    <property type="entry name" value="HisK_dim/P_sf"/>
</dbReference>
<evidence type="ECO:0000313" key="14">
    <source>
        <dbReference type="EMBL" id="MFC3935160.1"/>
    </source>
</evidence>
<dbReference type="PROSITE" id="PS50109">
    <property type="entry name" value="HIS_KIN"/>
    <property type="match status" value="1"/>
</dbReference>
<evidence type="ECO:0000259" key="12">
    <source>
        <dbReference type="PROSITE" id="PS50109"/>
    </source>
</evidence>
<feature type="transmembrane region" description="Helical" evidence="11">
    <location>
        <begin position="23"/>
        <end position="44"/>
    </location>
</feature>
<evidence type="ECO:0000256" key="9">
    <source>
        <dbReference type="ARBA" id="ARBA00023012"/>
    </source>
</evidence>
<feature type="transmembrane region" description="Helical" evidence="11">
    <location>
        <begin position="174"/>
        <end position="193"/>
    </location>
</feature>
<evidence type="ECO:0000259" key="13">
    <source>
        <dbReference type="PROSITE" id="PS50885"/>
    </source>
</evidence>
<keyword evidence="6 11" id="KW-0812">Transmembrane</keyword>
<evidence type="ECO:0000256" key="10">
    <source>
        <dbReference type="ARBA" id="ARBA00023136"/>
    </source>
</evidence>
<gene>
    <name evidence="14" type="ORF">ACFOW3_11055</name>
</gene>
<dbReference type="InterPro" id="IPR003594">
    <property type="entry name" value="HATPase_dom"/>
</dbReference>
<dbReference type="EC" id="2.7.13.3" evidence="3"/>
<reference evidence="15" key="1">
    <citation type="journal article" date="2019" name="Int. J. Syst. Evol. Microbiol.">
        <title>The Global Catalogue of Microorganisms (GCM) 10K type strain sequencing project: providing services to taxonomists for standard genome sequencing and annotation.</title>
        <authorList>
            <consortium name="The Broad Institute Genomics Platform"/>
            <consortium name="The Broad Institute Genome Sequencing Center for Infectious Disease"/>
            <person name="Wu L."/>
            <person name="Ma J."/>
        </authorList>
    </citation>
    <scope>NUCLEOTIDE SEQUENCE [LARGE SCALE GENOMIC DNA]</scope>
    <source>
        <strain evidence="15">CCUG 2113</strain>
    </source>
</reference>
<dbReference type="PANTHER" id="PTHR45436">
    <property type="entry name" value="SENSOR HISTIDINE KINASE YKOH"/>
    <property type="match status" value="1"/>
</dbReference>
<comment type="catalytic activity">
    <reaction evidence="1">
        <text>ATP + protein L-histidine = ADP + protein N-phospho-L-histidine.</text>
        <dbReference type="EC" id="2.7.13.3"/>
    </reaction>
</comment>
<feature type="domain" description="HAMP" evidence="13">
    <location>
        <begin position="194"/>
        <end position="246"/>
    </location>
</feature>
<dbReference type="PANTHER" id="PTHR45436:SF15">
    <property type="entry name" value="SENSOR HISTIDINE KINASE CUSS"/>
    <property type="match status" value="1"/>
</dbReference>